<dbReference type="GO" id="GO:0006643">
    <property type="term" value="P:membrane lipid metabolic process"/>
    <property type="evidence" value="ECO:0007669"/>
    <property type="project" value="TreeGrafter"/>
</dbReference>
<evidence type="ECO:0000256" key="5">
    <source>
        <dbReference type="ARBA" id="ARBA00023098"/>
    </source>
</evidence>
<dbReference type="AlphaFoldDB" id="B8KTR1"/>
<dbReference type="PANTHER" id="PTHR21624:SF1">
    <property type="entry name" value="ALKYLGLYCEROL MONOOXYGENASE"/>
    <property type="match status" value="1"/>
</dbReference>
<evidence type="ECO:0000256" key="4">
    <source>
        <dbReference type="ARBA" id="ARBA00023002"/>
    </source>
</evidence>
<proteinExistence type="predicted"/>
<dbReference type="GO" id="GO:0008610">
    <property type="term" value="P:lipid biosynthetic process"/>
    <property type="evidence" value="ECO:0007669"/>
    <property type="project" value="InterPro"/>
</dbReference>
<evidence type="ECO:0000256" key="3">
    <source>
        <dbReference type="ARBA" id="ARBA00022989"/>
    </source>
</evidence>
<dbReference type="STRING" id="565045.NOR51B_51"/>
<dbReference type="PANTHER" id="PTHR21624">
    <property type="entry name" value="STEROL DESATURASE-RELATED PROTEIN"/>
    <property type="match status" value="1"/>
</dbReference>
<keyword evidence="10" id="KW-1185">Reference proteome</keyword>
<feature type="transmembrane region" description="Helical" evidence="7">
    <location>
        <begin position="23"/>
        <end position="40"/>
    </location>
</feature>
<keyword evidence="6 7" id="KW-0472">Membrane</keyword>
<feature type="transmembrane region" description="Helical" evidence="7">
    <location>
        <begin position="321"/>
        <end position="341"/>
    </location>
</feature>
<comment type="subcellular location">
    <subcellularLocation>
        <location evidence="1">Endomembrane system</location>
        <topology evidence="1">Multi-pass membrane protein</topology>
    </subcellularLocation>
</comment>
<dbReference type="GO" id="GO:0016020">
    <property type="term" value="C:membrane"/>
    <property type="evidence" value="ECO:0007669"/>
    <property type="project" value="GOC"/>
</dbReference>
<dbReference type="InterPro" id="IPR006694">
    <property type="entry name" value="Fatty_acid_hydroxylase"/>
</dbReference>
<organism evidence="9 10">
    <name type="scientific">Luminiphilus syltensis NOR5-1B</name>
    <dbReference type="NCBI Taxonomy" id="565045"/>
    <lineage>
        <taxon>Bacteria</taxon>
        <taxon>Pseudomonadati</taxon>
        <taxon>Pseudomonadota</taxon>
        <taxon>Gammaproteobacteria</taxon>
        <taxon>Cellvibrionales</taxon>
        <taxon>Halieaceae</taxon>
        <taxon>Luminiphilus</taxon>
    </lineage>
</organism>
<evidence type="ECO:0000256" key="1">
    <source>
        <dbReference type="ARBA" id="ARBA00004127"/>
    </source>
</evidence>
<accession>B8KTR1</accession>
<sequence>MGGAVYYWVTETASLSLLASDDLMTWVIAFVVYDFCYYWLHRMGHEWQLLWAAHVAHHQSEDYNLSTALRQTSTGFLLGWVFYLPLFVLGVPAEVVVTVGALNLIYQFWVHTQHIPELGPLEWVLVTPSNHRVHHAQNDCYLDRNYGGVFIFWDRLFGTYQRELESVPCIYGIRGPIRSWNPVVALTHVYRDMWRDMRHSASWQARLKVLFARPGWQPAEAARIDPRPKSDLRHFERFDPPTTQWVRYYAGSQLLLATILLIFTQLNPVGIALGWGVWAFLLLTGVTTAWWLEDRAEHWLRIVDLARLALLAAAAQAFTGIAWGFAIALVSGVGVLLLLVMSQQHSTSA</sequence>
<evidence type="ECO:0000256" key="7">
    <source>
        <dbReference type="SAM" id="Phobius"/>
    </source>
</evidence>
<feature type="transmembrane region" description="Helical" evidence="7">
    <location>
        <begin position="272"/>
        <end position="292"/>
    </location>
</feature>
<reference evidence="10" key="1">
    <citation type="journal article" date="2013" name="BMC Microbiol.">
        <title>Taxonomy and evolution of bacteriochlorophyll a-containing members of the OM60/NOR5 clade of marine gammaproteobacteria: description of Luminiphilus syltensis gen. nov., sp. nov., reclassification of Haliea rubra as Pseudohaliea rubra gen. nov., comb. nov., and emendation of Chromatocurvus halotolerans.</title>
        <authorList>
            <person name="Spring S."/>
            <person name="Riedel T."/>
            <person name="Sproer C."/>
            <person name="Yan S."/>
            <person name="Harder J."/>
            <person name="Fuchs B.M."/>
        </authorList>
    </citation>
    <scope>NUCLEOTIDE SEQUENCE [LARGE SCALE GENOMIC DNA]</scope>
    <source>
        <strain evidence="10">NOR51-B</strain>
    </source>
</reference>
<dbReference type="GO" id="GO:0012505">
    <property type="term" value="C:endomembrane system"/>
    <property type="evidence" value="ECO:0007669"/>
    <property type="project" value="UniProtKB-SubCell"/>
</dbReference>
<name>B8KTR1_9GAMM</name>
<evidence type="ECO:0000313" key="9">
    <source>
        <dbReference type="EMBL" id="EED34114.1"/>
    </source>
</evidence>
<feature type="domain" description="Fatty acid hydroxylase" evidence="8">
    <location>
        <begin position="26"/>
        <end position="159"/>
    </location>
</feature>
<evidence type="ECO:0000256" key="6">
    <source>
        <dbReference type="ARBA" id="ARBA00023136"/>
    </source>
</evidence>
<dbReference type="HOGENOM" id="CLU_033631_2_0_6"/>
<dbReference type="Pfam" id="PF04116">
    <property type="entry name" value="FA_hydroxylase"/>
    <property type="match status" value="1"/>
</dbReference>
<keyword evidence="3 7" id="KW-1133">Transmembrane helix</keyword>
<gene>
    <name evidence="9" type="ORF">NOR51B_51</name>
</gene>
<keyword evidence="5" id="KW-0443">Lipid metabolism</keyword>
<keyword evidence="2 7" id="KW-0812">Transmembrane</keyword>
<evidence type="ECO:0000259" key="8">
    <source>
        <dbReference type="Pfam" id="PF04116"/>
    </source>
</evidence>
<evidence type="ECO:0000313" key="10">
    <source>
        <dbReference type="Proteomes" id="UP000004699"/>
    </source>
</evidence>
<evidence type="ECO:0000256" key="2">
    <source>
        <dbReference type="ARBA" id="ARBA00022692"/>
    </source>
</evidence>
<dbReference type="eggNOG" id="COG3000">
    <property type="taxonomic scope" value="Bacteria"/>
</dbReference>
<dbReference type="InterPro" id="IPR051689">
    <property type="entry name" value="Sterol_desaturase/TMEM195"/>
</dbReference>
<dbReference type="Proteomes" id="UP000004699">
    <property type="component" value="Unassembled WGS sequence"/>
</dbReference>
<feature type="transmembrane region" description="Helical" evidence="7">
    <location>
        <begin position="80"/>
        <end position="106"/>
    </location>
</feature>
<dbReference type="EMBL" id="DS999411">
    <property type="protein sequence ID" value="EED34114.1"/>
    <property type="molecule type" value="Genomic_DNA"/>
</dbReference>
<feature type="transmembrane region" description="Helical" evidence="7">
    <location>
        <begin position="246"/>
        <end position="266"/>
    </location>
</feature>
<keyword evidence="4" id="KW-0560">Oxidoreductase</keyword>
<protein>
    <submittedName>
        <fullName evidence="9">Sterol desaturase family protein</fullName>
    </submittedName>
</protein>
<dbReference type="GO" id="GO:0005506">
    <property type="term" value="F:iron ion binding"/>
    <property type="evidence" value="ECO:0007669"/>
    <property type="project" value="InterPro"/>
</dbReference>
<dbReference type="GO" id="GO:0050479">
    <property type="term" value="F:glyceryl-ether monooxygenase activity"/>
    <property type="evidence" value="ECO:0007669"/>
    <property type="project" value="TreeGrafter"/>
</dbReference>